<dbReference type="Gene3D" id="3.30.160.60">
    <property type="entry name" value="Classic Zinc Finger"/>
    <property type="match status" value="1"/>
</dbReference>
<keyword evidence="2" id="KW-0863">Zinc-finger</keyword>
<dbReference type="Gene3D" id="2.30.30.40">
    <property type="entry name" value="SH3 Domains"/>
    <property type="match status" value="1"/>
</dbReference>
<accession>A0A151ZCM1</accession>
<sequence length="289" mass="33854">MLKLFSKEKNSEKCTATIHLKESDMYCRECAAVLCKKCLKSHHKHTIIDIDDLFVEVVNQSGEIERLKKSIMEKESDKVLIQKTFTKDIQEEHDKEIESISKYFRDLHDQLHVKEVELKRELNSYHDDNTEKLVECLSKLDMEIQHSNDFLKEINIMKEQSEPDKMIFVEKYIQVARHLLQVKSPNNIYSDYHKFKVNPTISKQVVNSLETLNLMKRETWRPVKFLGAEPQSVVVALYNYKSGGDNELSFKEGDIITVLTKDTYSGGWWEGKLGHEKGWFPSNYCKELD</sequence>
<evidence type="ECO:0000259" key="5">
    <source>
        <dbReference type="PROSITE" id="PS50119"/>
    </source>
</evidence>
<gene>
    <name evidence="6" type="ORF">DLAC_07396</name>
</gene>
<dbReference type="SUPFAM" id="SSF50044">
    <property type="entry name" value="SH3-domain"/>
    <property type="match status" value="1"/>
</dbReference>
<name>A0A151ZCM1_TIELA</name>
<dbReference type="GO" id="GO:0005085">
    <property type="term" value="F:guanyl-nucleotide exchange factor activity"/>
    <property type="evidence" value="ECO:0007669"/>
    <property type="project" value="TreeGrafter"/>
</dbReference>
<evidence type="ECO:0000259" key="4">
    <source>
        <dbReference type="PROSITE" id="PS50002"/>
    </source>
</evidence>
<dbReference type="SMART" id="SM00326">
    <property type="entry name" value="SH3"/>
    <property type="match status" value="1"/>
</dbReference>
<evidence type="ECO:0000313" key="7">
    <source>
        <dbReference type="Proteomes" id="UP000076078"/>
    </source>
</evidence>
<feature type="domain" description="SH3" evidence="4">
    <location>
        <begin position="229"/>
        <end position="289"/>
    </location>
</feature>
<reference evidence="6 7" key="1">
    <citation type="submission" date="2015-12" db="EMBL/GenBank/DDBJ databases">
        <title>Dictyostelia acquired genes for synthesis and detection of signals that induce cell-type specialization by lateral gene transfer from prokaryotes.</title>
        <authorList>
            <person name="Gloeckner G."/>
            <person name="Schaap P."/>
        </authorList>
    </citation>
    <scope>NUCLEOTIDE SEQUENCE [LARGE SCALE GENOMIC DNA]</scope>
    <source>
        <strain evidence="6 7">TK</strain>
    </source>
</reference>
<dbReference type="PANTHER" id="PTHR46026">
    <property type="entry name" value="RHO-TYPE GUANINE NUCLEOTIDE EXCHANGE FACTOR, ISOFORM F"/>
    <property type="match status" value="1"/>
</dbReference>
<keyword evidence="1 3" id="KW-0728">SH3 domain</keyword>
<evidence type="ECO:0000256" key="3">
    <source>
        <dbReference type="PROSITE-ProRule" id="PRU00192"/>
    </source>
</evidence>
<dbReference type="InParanoid" id="A0A151ZCM1"/>
<dbReference type="SUPFAM" id="SSF57845">
    <property type="entry name" value="B-box zinc-binding domain"/>
    <property type="match status" value="1"/>
</dbReference>
<dbReference type="GO" id="GO:0008270">
    <property type="term" value="F:zinc ion binding"/>
    <property type="evidence" value="ECO:0007669"/>
    <property type="project" value="UniProtKB-KW"/>
</dbReference>
<dbReference type="PROSITE" id="PS50119">
    <property type="entry name" value="ZF_BBOX"/>
    <property type="match status" value="1"/>
</dbReference>
<dbReference type="Pfam" id="PF00018">
    <property type="entry name" value="SH3_1"/>
    <property type="match status" value="1"/>
</dbReference>
<dbReference type="EMBL" id="LODT01000034">
    <property type="protein sequence ID" value="KYQ91624.1"/>
    <property type="molecule type" value="Genomic_DNA"/>
</dbReference>
<protein>
    <submittedName>
        <fullName evidence="6">Actin binding protein E</fullName>
    </submittedName>
</protein>
<keyword evidence="2" id="KW-0862">Zinc</keyword>
<dbReference type="Proteomes" id="UP000076078">
    <property type="component" value="Unassembled WGS sequence"/>
</dbReference>
<dbReference type="PANTHER" id="PTHR46026:SF1">
    <property type="entry name" value="RHO-TYPE GUANINE NUCLEOTIDE EXCHANGE FACTOR, ISOFORM F"/>
    <property type="match status" value="1"/>
</dbReference>
<comment type="caution">
    <text evidence="6">The sequence shown here is derived from an EMBL/GenBank/DDBJ whole genome shotgun (WGS) entry which is preliminary data.</text>
</comment>
<dbReference type="CDD" id="cd19757">
    <property type="entry name" value="Bbox1"/>
    <property type="match status" value="1"/>
</dbReference>
<dbReference type="InterPro" id="IPR036028">
    <property type="entry name" value="SH3-like_dom_sf"/>
</dbReference>
<evidence type="ECO:0000256" key="1">
    <source>
        <dbReference type="ARBA" id="ARBA00022443"/>
    </source>
</evidence>
<dbReference type="Pfam" id="PF00643">
    <property type="entry name" value="zf-B_box"/>
    <property type="match status" value="1"/>
</dbReference>
<dbReference type="InterPro" id="IPR000315">
    <property type="entry name" value="Znf_B-box"/>
</dbReference>
<dbReference type="PROSITE" id="PS50002">
    <property type="entry name" value="SH3"/>
    <property type="match status" value="1"/>
</dbReference>
<dbReference type="PRINTS" id="PR00452">
    <property type="entry name" value="SH3DOMAIN"/>
</dbReference>
<dbReference type="CDD" id="cd00174">
    <property type="entry name" value="SH3"/>
    <property type="match status" value="1"/>
</dbReference>
<organism evidence="6 7">
    <name type="scientific">Tieghemostelium lacteum</name>
    <name type="common">Slime mold</name>
    <name type="synonym">Dictyostelium lacteum</name>
    <dbReference type="NCBI Taxonomy" id="361077"/>
    <lineage>
        <taxon>Eukaryota</taxon>
        <taxon>Amoebozoa</taxon>
        <taxon>Evosea</taxon>
        <taxon>Eumycetozoa</taxon>
        <taxon>Dictyostelia</taxon>
        <taxon>Dictyosteliales</taxon>
        <taxon>Raperosteliaceae</taxon>
        <taxon>Tieghemostelium</taxon>
    </lineage>
</organism>
<dbReference type="GO" id="GO:0008092">
    <property type="term" value="F:cytoskeletal protein binding"/>
    <property type="evidence" value="ECO:0007669"/>
    <property type="project" value="UniProtKB-ARBA"/>
</dbReference>
<dbReference type="FunFam" id="2.30.30.40:FF:000072">
    <property type="entry name" value="Unconventional Myosin IB"/>
    <property type="match status" value="1"/>
</dbReference>
<dbReference type="OrthoDB" id="28123at2759"/>
<dbReference type="AlphaFoldDB" id="A0A151ZCM1"/>
<evidence type="ECO:0000256" key="2">
    <source>
        <dbReference type="PROSITE-ProRule" id="PRU00024"/>
    </source>
</evidence>
<keyword evidence="2" id="KW-0479">Metal-binding</keyword>
<dbReference type="GO" id="GO:0030036">
    <property type="term" value="P:actin cytoskeleton organization"/>
    <property type="evidence" value="ECO:0007669"/>
    <property type="project" value="UniProtKB-ARBA"/>
</dbReference>
<dbReference type="FunCoup" id="A0A151ZCM1">
    <property type="interactions" value="39"/>
</dbReference>
<dbReference type="InterPro" id="IPR001452">
    <property type="entry name" value="SH3_domain"/>
</dbReference>
<dbReference type="STRING" id="361077.A0A151ZCM1"/>
<evidence type="ECO:0000313" key="6">
    <source>
        <dbReference type="EMBL" id="KYQ91624.1"/>
    </source>
</evidence>
<proteinExistence type="predicted"/>
<keyword evidence="7" id="KW-1185">Reference proteome</keyword>
<dbReference type="GO" id="GO:0005737">
    <property type="term" value="C:cytoplasm"/>
    <property type="evidence" value="ECO:0007669"/>
    <property type="project" value="TreeGrafter"/>
</dbReference>
<dbReference type="PRINTS" id="PR01887">
    <property type="entry name" value="SPECTRNALPHA"/>
</dbReference>
<feature type="domain" description="B box-type" evidence="5">
    <location>
        <begin position="9"/>
        <end position="50"/>
    </location>
</feature>